<evidence type="ECO:0000256" key="3">
    <source>
        <dbReference type="ARBA" id="ARBA00022723"/>
    </source>
</evidence>
<dbReference type="Proteomes" id="UP000186079">
    <property type="component" value="Unassembled WGS sequence"/>
</dbReference>
<feature type="binding site" description="axial binding residue" evidence="9">
    <location>
        <position position="87"/>
    </location>
    <ligand>
        <name>heme c</name>
        <dbReference type="ChEBI" id="CHEBI:61717"/>
        <label>1</label>
    </ligand>
    <ligandPart>
        <name>Fe</name>
        <dbReference type="ChEBI" id="CHEBI:18248"/>
    </ligandPart>
</feature>
<comment type="subcellular location">
    <subcellularLocation>
        <location evidence="1">Periplasm</location>
    </subcellularLocation>
</comment>
<evidence type="ECO:0000259" key="10">
    <source>
        <dbReference type="PROSITE" id="PS51007"/>
    </source>
</evidence>
<keyword evidence="2 8" id="KW-0349">Heme</keyword>
<dbReference type="PANTHER" id="PTHR30600">
    <property type="entry name" value="CYTOCHROME C PEROXIDASE-RELATED"/>
    <property type="match status" value="1"/>
</dbReference>
<dbReference type="GO" id="GO:0020037">
    <property type="term" value="F:heme binding"/>
    <property type="evidence" value="ECO:0007669"/>
    <property type="project" value="InterPro"/>
</dbReference>
<dbReference type="InterPro" id="IPR004852">
    <property type="entry name" value="Di-haem_cyt_c_peroxidsae"/>
</dbReference>
<gene>
    <name evidence="11" type="ORF">SAMN05421672_109128</name>
</gene>
<dbReference type="InterPro" id="IPR051395">
    <property type="entry name" value="Cytochrome_c_Peroxidase/MauG"/>
</dbReference>
<proteinExistence type="predicted"/>
<dbReference type="InterPro" id="IPR026259">
    <property type="entry name" value="MauG/Cytc_peroxidase"/>
</dbReference>
<comment type="cofactor">
    <cofactor evidence="8">
        <name>heme</name>
        <dbReference type="ChEBI" id="CHEBI:30413"/>
    </cofactor>
    <text evidence="8">Binds 2 heme groups.</text>
</comment>
<evidence type="ECO:0000256" key="1">
    <source>
        <dbReference type="ARBA" id="ARBA00004418"/>
    </source>
</evidence>
<dbReference type="RefSeq" id="WP_052199754.1">
    <property type="nucleotide sequence ID" value="NZ_FTMC01000009.1"/>
</dbReference>
<evidence type="ECO:0000256" key="8">
    <source>
        <dbReference type="PIRSR" id="PIRSR000294-1"/>
    </source>
</evidence>
<keyword evidence="11" id="KW-0575">Peroxidase</keyword>
<dbReference type="PANTHER" id="PTHR30600:SF7">
    <property type="entry name" value="CYTOCHROME C PEROXIDASE-RELATED"/>
    <property type="match status" value="1"/>
</dbReference>
<reference evidence="11 12" key="1">
    <citation type="submission" date="2017-01" db="EMBL/GenBank/DDBJ databases">
        <authorList>
            <person name="Mah S.A."/>
            <person name="Swanson W.J."/>
            <person name="Moy G.W."/>
            <person name="Vacquier V.D."/>
        </authorList>
    </citation>
    <scope>NUCLEOTIDE SEQUENCE [LARGE SCALE GENOMIC DNA]</scope>
    <source>
        <strain evidence="11 12">ATCC 29606</strain>
    </source>
</reference>
<keyword evidence="6" id="KW-0560">Oxidoreductase</keyword>
<dbReference type="GO" id="GO:0009055">
    <property type="term" value="F:electron transfer activity"/>
    <property type="evidence" value="ECO:0007669"/>
    <property type="project" value="InterPro"/>
</dbReference>
<feature type="binding site" description="covalent" evidence="8">
    <location>
        <position position="86"/>
    </location>
    <ligand>
        <name>heme c</name>
        <dbReference type="ChEBI" id="CHEBI:61717"/>
        <label>1</label>
    </ligand>
</feature>
<feature type="domain" description="Cytochrome c" evidence="10">
    <location>
        <begin position="210"/>
        <end position="328"/>
    </location>
</feature>
<name>A0A1N6V8B0_9PSED</name>
<evidence type="ECO:0000256" key="5">
    <source>
        <dbReference type="ARBA" id="ARBA00022764"/>
    </source>
</evidence>
<dbReference type="InterPro" id="IPR009056">
    <property type="entry name" value="Cyt_c-like_dom"/>
</dbReference>
<organism evidence="11 12">
    <name type="scientific">Pseudomonas flexibilis</name>
    <dbReference type="NCBI Taxonomy" id="706570"/>
    <lineage>
        <taxon>Bacteria</taxon>
        <taxon>Pseudomonadati</taxon>
        <taxon>Pseudomonadota</taxon>
        <taxon>Gammaproteobacteria</taxon>
        <taxon>Pseudomonadales</taxon>
        <taxon>Pseudomonadaceae</taxon>
        <taxon>Pseudomonas</taxon>
    </lineage>
</organism>
<dbReference type="GO" id="GO:0042597">
    <property type="term" value="C:periplasmic space"/>
    <property type="evidence" value="ECO:0007669"/>
    <property type="project" value="UniProtKB-SubCell"/>
</dbReference>
<keyword evidence="4" id="KW-0732">Signal</keyword>
<keyword evidence="7 9" id="KW-0408">Iron</keyword>
<dbReference type="AlphaFoldDB" id="A0A1N6V8B0"/>
<evidence type="ECO:0000256" key="2">
    <source>
        <dbReference type="ARBA" id="ARBA00022617"/>
    </source>
</evidence>
<keyword evidence="3 9" id="KW-0479">Metal-binding</keyword>
<evidence type="ECO:0000256" key="4">
    <source>
        <dbReference type="ARBA" id="ARBA00022729"/>
    </source>
</evidence>
<feature type="binding site" description="axial binding residue" evidence="9">
    <location>
        <position position="303"/>
    </location>
    <ligand>
        <name>heme c</name>
        <dbReference type="ChEBI" id="CHEBI:61717"/>
        <label>2</label>
    </ligand>
    <ligandPart>
        <name>Fe</name>
        <dbReference type="ChEBI" id="CHEBI:18248"/>
    </ligandPart>
</feature>
<evidence type="ECO:0000256" key="7">
    <source>
        <dbReference type="ARBA" id="ARBA00023004"/>
    </source>
</evidence>
<dbReference type="SUPFAM" id="SSF46626">
    <property type="entry name" value="Cytochrome c"/>
    <property type="match status" value="2"/>
</dbReference>
<accession>A0A1N6V8B0</accession>
<evidence type="ECO:0000313" key="11">
    <source>
        <dbReference type="EMBL" id="SIQ74018.1"/>
    </source>
</evidence>
<dbReference type="EMBL" id="FTMC01000009">
    <property type="protein sequence ID" value="SIQ74018.1"/>
    <property type="molecule type" value="Genomic_DNA"/>
</dbReference>
<dbReference type="InterPro" id="IPR036909">
    <property type="entry name" value="Cyt_c-like_dom_sf"/>
</dbReference>
<feature type="binding site" description="covalent" evidence="8">
    <location>
        <position position="224"/>
    </location>
    <ligand>
        <name>heme c</name>
        <dbReference type="ChEBI" id="CHEBI:61717"/>
        <label>2</label>
    </ligand>
</feature>
<evidence type="ECO:0000256" key="6">
    <source>
        <dbReference type="ARBA" id="ARBA00023002"/>
    </source>
</evidence>
<dbReference type="PROSITE" id="PS51007">
    <property type="entry name" value="CYTC"/>
    <property type="match status" value="1"/>
</dbReference>
<keyword evidence="5" id="KW-0574">Periplasm</keyword>
<feature type="binding site" description="covalent" evidence="8">
    <location>
        <position position="83"/>
    </location>
    <ligand>
        <name>heme c</name>
        <dbReference type="ChEBI" id="CHEBI:61717"/>
        <label>1</label>
    </ligand>
</feature>
<dbReference type="PIRSF" id="PIRSF000294">
    <property type="entry name" value="Cytochrome-c_peroxidase"/>
    <property type="match status" value="1"/>
</dbReference>
<feature type="binding site" description="covalent" evidence="8">
    <location>
        <position position="227"/>
    </location>
    <ligand>
        <name>heme c</name>
        <dbReference type="ChEBI" id="CHEBI:61717"/>
        <label>2</label>
    </ligand>
</feature>
<comment type="PTM">
    <text evidence="8">Binds 2 heme groups per subunit.</text>
</comment>
<dbReference type="GO" id="GO:0004130">
    <property type="term" value="F:cytochrome-c peroxidase activity"/>
    <property type="evidence" value="ECO:0007669"/>
    <property type="project" value="TreeGrafter"/>
</dbReference>
<sequence length="349" mass="37668">MKSSLSQLLLLPMLIALAALLIMLTWSEPPRAPASEHTHRSVRSLEPLAPLPIPAGAPASERVALGARLYHDARLSSDGSVSCASCHPLPYGTDGRARSIGVGGQLSERNAPSVLNASLNFAQYWDGRAATLAEQVIGPLLDPQEMASSWSRIEALVRADGDYAQAFGHVYGGLVDRHSISDALVSYLETLPTPAPFDRYLRGDPAAIDAEARQGYALFKSLGCASCHQGVGVGGNLFQRFGIIADYFADHPDNAADTGRERITGRVEDRHVFKVPSLRNVAVTGPYFHDGSVARLEDAVRIMGRYQLGRRLSHEETRLIIAFLDTLTGEPPSLPTTAYLHEDVLPVSP</sequence>
<dbReference type="Pfam" id="PF03150">
    <property type="entry name" value="CCP_MauG"/>
    <property type="match status" value="1"/>
</dbReference>
<protein>
    <submittedName>
        <fullName evidence="11">Cytochrome c peroxidase</fullName>
    </submittedName>
</protein>
<dbReference type="Gene3D" id="1.10.760.10">
    <property type="entry name" value="Cytochrome c-like domain"/>
    <property type="match status" value="2"/>
</dbReference>
<evidence type="ECO:0000256" key="9">
    <source>
        <dbReference type="PIRSR" id="PIRSR000294-2"/>
    </source>
</evidence>
<feature type="binding site" description="axial binding residue" evidence="9">
    <location>
        <position position="228"/>
    </location>
    <ligand>
        <name>heme c</name>
        <dbReference type="ChEBI" id="CHEBI:61717"/>
        <label>2</label>
    </ligand>
    <ligandPart>
        <name>Fe</name>
        <dbReference type="ChEBI" id="CHEBI:18248"/>
    </ligandPart>
</feature>
<evidence type="ECO:0000313" key="12">
    <source>
        <dbReference type="Proteomes" id="UP000186079"/>
    </source>
</evidence>
<dbReference type="GO" id="GO:0046872">
    <property type="term" value="F:metal ion binding"/>
    <property type="evidence" value="ECO:0007669"/>
    <property type="project" value="UniProtKB-KW"/>
</dbReference>